<organism evidence="1 2">
    <name type="scientific">Caballeronia novacaledonica</name>
    <dbReference type="NCBI Taxonomy" id="1544861"/>
    <lineage>
        <taxon>Bacteria</taxon>
        <taxon>Pseudomonadati</taxon>
        <taxon>Pseudomonadota</taxon>
        <taxon>Betaproteobacteria</taxon>
        <taxon>Burkholderiales</taxon>
        <taxon>Burkholderiaceae</taxon>
        <taxon>Caballeronia</taxon>
    </lineage>
</organism>
<reference evidence="2" key="1">
    <citation type="submission" date="2018-01" db="EMBL/GenBank/DDBJ databases">
        <authorList>
            <person name="Peeters C."/>
        </authorList>
    </citation>
    <scope>NUCLEOTIDE SEQUENCE [LARGE SCALE GENOMIC DNA]</scope>
</reference>
<accession>A0A2U3I0S3</accession>
<evidence type="ECO:0000313" key="2">
    <source>
        <dbReference type="Proteomes" id="UP000238169"/>
    </source>
</evidence>
<keyword evidence="2" id="KW-1185">Reference proteome</keyword>
<dbReference type="EMBL" id="OGTP01000002">
    <property type="protein sequence ID" value="SPB13700.1"/>
    <property type="molecule type" value="Genomic_DNA"/>
</dbReference>
<sequence>MTRPVRNFYAYFGTQTIRCTALARIERMDTCRFGTDTKNKHQCCNASVKGSLRKYLKYAAIYRFSHPEET</sequence>
<gene>
    <name evidence="1" type="ORF">NOV72_00964</name>
</gene>
<dbReference type="Proteomes" id="UP000238169">
    <property type="component" value="Unassembled WGS sequence"/>
</dbReference>
<dbReference type="AlphaFoldDB" id="A0A2U3I0S3"/>
<name>A0A2U3I0S3_9BURK</name>
<proteinExistence type="predicted"/>
<evidence type="ECO:0000313" key="1">
    <source>
        <dbReference type="EMBL" id="SPB13700.1"/>
    </source>
</evidence>
<protein>
    <submittedName>
        <fullName evidence="1">Uncharacterized protein</fullName>
    </submittedName>
</protein>